<dbReference type="GO" id="GO:0008757">
    <property type="term" value="F:S-adenosylmethionine-dependent methyltransferase activity"/>
    <property type="evidence" value="ECO:0007669"/>
    <property type="project" value="InterPro"/>
</dbReference>
<dbReference type="AlphaFoldDB" id="A0A7W9TG72"/>
<evidence type="ECO:0000313" key="6">
    <source>
        <dbReference type="Proteomes" id="UP000591537"/>
    </source>
</evidence>
<name>A0A7W9TG72_9ACTN</name>
<dbReference type="GO" id="GO:0032259">
    <property type="term" value="P:methylation"/>
    <property type="evidence" value="ECO:0007669"/>
    <property type="project" value="UniProtKB-KW"/>
</dbReference>
<dbReference type="CDD" id="cd02440">
    <property type="entry name" value="AdoMet_MTases"/>
    <property type="match status" value="1"/>
</dbReference>
<evidence type="ECO:0000256" key="2">
    <source>
        <dbReference type="ARBA" id="ARBA00022603"/>
    </source>
</evidence>
<dbReference type="Proteomes" id="UP000591537">
    <property type="component" value="Unassembled WGS sequence"/>
</dbReference>
<dbReference type="PANTHER" id="PTHR44942">
    <property type="entry name" value="METHYLTRANSF_11 DOMAIN-CONTAINING PROTEIN"/>
    <property type="match status" value="1"/>
</dbReference>
<dbReference type="Gene3D" id="3.40.50.150">
    <property type="entry name" value="Vaccinia Virus protein VP39"/>
    <property type="match status" value="1"/>
</dbReference>
<feature type="domain" description="Methyltransferase type 11" evidence="4">
    <location>
        <begin position="83"/>
        <end position="171"/>
    </location>
</feature>
<organism evidence="5 6">
    <name type="scientific">Streptomyces paradoxus</name>
    <dbReference type="NCBI Taxonomy" id="66375"/>
    <lineage>
        <taxon>Bacteria</taxon>
        <taxon>Bacillati</taxon>
        <taxon>Actinomycetota</taxon>
        <taxon>Actinomycetes</taxon>
        <taxon>Kitasatosporales</taxon>
        <taxon>Streptomycetaceae</taxon>
        <taxon>Streptomyces</taxon>
    </lineage>
</organism>
<dbReference type="SUPFAM" id="SSF53335">
    <property type="entry name" value="S-adenosyl-L-methionine-dependent methyltransferases"/>
    <property type="match status" value="1"/>
</dbReference>
<dbReference type="Pfam" id="PF08241">
    <property type="entry name" value="Methyltransf_11"/>
    <property type="match status" value="1"/>
</dbReference>
<dbReference type="InterPro" id="IPR013216">
    <property type="entry name" value="Methyltransf_11"/>
</dbReference>
<comment type="similarity">
    <text evidence="1">Belongs to the methyltransferase superfamily.</text>
</comment>
<keyword evidence="3 5" id="KW-0808">Transferase</keyword>
<reference evidence="5 6" key="1">
    <citation type="submission" date="2020-08" db="EMBL/GenBank/DDBJ databases">
        <title>Genomic Encyclopedia of Type Strains, Phase IV (KMG-IV): sequencing the most valuable type-strain genomes for metagenomic binning, comparative biology and taxonomic classification.</title>
        <authorList>
            <person name="Goeker M."/>
        </authorList>
    </citation>
    <scope>NUCLEOTIDE SEQUENCE [LARGE SCALE GENOMIC DNA]</scope>
    <source>
        <strain evidence="5 6">DSM 43350</strain>
    </source>
</reference>
<gene>
    <name evidence="5" type="ORF">HNR57_005444</name>
</gene>
<dbReference type="PANTHER" id="PTHR44942:SF4">
    <property type="entry name" value="METHYLTRANSFERASE TYPE 11 DOMAIN-CONTAINING PROTEIN"/>
    <property type="match status" value="1"/>
</dbReference>
<comment type="caution">
    <text evidence="5">The sequence shown here is derived from an EMBL/GenBank/DDBJ whole genome shotgun (WGS) entry which is preliminary data.</text>
</comment>
<keyword evidence="6" id="KW-1185">Reference proteome</keyword>
<evidence type="ECO:0000256" key="1">
    <source>
        <dbReference type="ARBA" id="ARBA00008361"/>
    </source>
</evidence>
<evidence type="ECO:0000256" key="3">
    <source>
        <dbReference type="ARBA" id="ARBA00022679"/>
    </source>
</evidence>
<sequence>MSRISHEATVGSQVMPCRGNGVKVLRQALRTAEDGRMTITSQARSFDKAAASYAANRPSYPSALLDAVEELADRPLKGARAADIGAGTGLATALLHARGARVIAIEPGPGMASQFRLRLPDVPVVLGDGNNLPLASESIDIVTYAQAWHWTDPHKSVPEALRVLRPGGTLALWWNDSDSTVGWIADQDARLRHLFGAEDSEPDPMARFRHLPPELNFVTRQVSWTRSVPLETHLANLASYSDFLVLGKNATETFLAAEHDLLTEAFPNRTIEERYVVSLAVATR</sequence>
<evidence type="ECO:0000313" key="5">
    <source>
        <dbReference type="EMBL" id="MBB6079501.1"/>
    </source>
</evidence>
<accession>A0A7W9TG72</accession>
<dbReference type="InterPro" id="IPR051052">
    <property type="entry name" value="Diverse_substrate_MTase"/>
</dbReference>
<evidence type="ECO:0000259" key="4">
    <source>
        <dbReference type="Pfam" id="PF08241"/>
    </source>
</evidence>
<proteinExistence type="inferred from homology"/>
<dbReference type="EMBL" id="JACHGV010000008">
    <property type="protein sequence ID" value="MBB6079501.1"/>
    <property type="molecule type" value="Genomic_DNA"/>
</dbReference>
<keyword evidence="2 5" id="KW-0489">Methyltransferase</keyword>
<protein>
    <submittedName>
        <fullName evidence="5">SAM-dependent methyltransferase</fullName>
    </submittedName>
</protein>
<dbReference type="InterPro" id="IPR029063">
    <property type="entry name" value="SAM-dependent_MTases_sf"/>
</dbReference>